<dbReference type="EMBL" id="JAAAMV010000023">
    <property type="protein sequence ID" value="NBD26694.1"/>
    <property type="molecule type" value="Genomic_DNA"/>
</dbReference>
<comment type="caution">
    <text evidence="1">The sequence shown here is derived from an EMBL/GenBank/DDBJ whole genome shotgun (WGS) entry which is preliminary data.</text>
</comment>
<dbReference type="Proteomes" id="UP000665561">
    <property type="component" value="Unassembled WGS sequence"/>
</dbReference>
<dbReference type="RefSeq" id="WP_161745719.1">
    <property type="nucleotide sequence ID" value="NZ_JAAAMV010000023.1"/>
</dbReference>
<reference evidence="1 2" key="1">
    <citation type="submission" date="2020-01" db="EMBL/GenBank/DDBJ databases">
        <title>Paenibacillus soybeanensis sp. nov. isolated from the nodules of soybean (Glycine max(L.) Merr).</title>
        <authorList>
            <person name="Wang H."/>
        </authorList>
    </citation>
    <scope>NUCLEOTIDE SEQUENCE [LARGE SCALE GENOMIC DNA]</scope>
    <source>
        <strain evidence="1 2">T1</strain>
    </source>
</reference>
<proteinExistence type="predicted"/>
<accession>A0ABW9XVI3</accession>
<protein>
    <submittedName>
        <fullName evidence="1">Glycosyltransferase</fullName>
    </submittedName>
</protein>
<name>A0ABW9XVI3_9BACL</name>
<evidence type="ECO:0000313" key="2">
    <source>
        <dbReference type="Proteomes" id="UP000665561"/>
    </source>
</evidence>
<dbReference type="Gene3D" id="3.40.50.2000">
    <property type="entry name" value="Glycogen Phosphorylase B"/>
    <property type="match status" value="1"/>
</dbReference>
<sequence>MSQFVFPYRSIEAGSRIVLYAAGDVGQHYYRQLQATGYCEVVLWVDRMPYASNVHLPETIATLSSDEYDWVVIAIERIELIESIKNFLITLGVPLHKIVDKPPAVIPLISRYSRLTLREWLEDTSRVKNEMLSYFARSEGQIYYFESLIQEMKGSCQYDKTQKSVVQHRAIQLIENELISTEMRLVLLRLLLEADCFDKRMMRLFVKYIGELRHNSAQKYWLINDVSSIWMHYADILYEDFWLDKQRVMKDYAEELALSWNPSPYRNGSNRTLCVLTVGFDFDSPIKFTSPITKELLRRNYQVHVIDLLPFRNDSGANFLQPKYPLLLSGISPDQYDRIQTYYPEPIHLHYPNSVTMRDRQQEILDLISSINPFGILDLSDELGFISSYYYQDYPTIHLPVRKVRESSSFFHRFVIPSNLPIDVQAPIREDQVLPAPFLVEYVSPKREFKRNEYGFLSDDILVVTVGHRLNVDINPELVDKFCTAMCANPKVKWICVGPDEHRYMVERYSSLIGKQIYLWGYEDDLPALYGMCDIYLNPQRFGGGLSIAWAMQQGLALASPLGADAAMMYAGEELAVQDEKELVSYVMDLANSPGLLSNNQAIMRRKAAEWSIERFVDALIEGMVEIAEEFEAM</sequence>
<evidence type="ECO:0000313" key="1">
    <source>
        <dbReference type="EMBL" id="NBD26694.1"/>
    </source>
</evidence>
<dbReference type="SUPFAM" id="SSF53756">
    <property type="entry name" value="UDP-Glycosyltransferase/glycogen phosphorylase"/>
    <property type="match status" value="1"/>
</dbReference>
<gene>
    <name evidence="1" type="ORF">GT019_22705</name>
</gene>
<organism evidence="1 2">
    <name type="scientific">Paenibacillus glycinis</name>
    <dbReference type="NCBI Taxonomy" id="2697035"/>
    <lineage>
        <taxon>Bacteria</taxon>
        <taxon>Bacillati</taxon>
        <taxon>Bacillota</taxon>
        <taxon>Bacilli</taxon>
        <taxon>Bacillales</taxon>
        <taxon>Paenibacillaceae</taxon>
        <taxon>Paenibacillus</taxon>
    </lineage>
</organism>
<keyword evidence="2" id="KW-1185">Reference proteome</keyword>